<evidence type="ECO:0000256" key="3">
    <source>
        <dbReference type="ARBA" id="ARBA00023089"/>
    </source>
</evidence>
<gene>
    <name evidence="6" type="ORF">U9M48_033897</name>
</gene>
<evidence type="ECO:0000313" key="7">
    <source>
        <dbReference type="Proteomes" id="UP001341281"/>
    </source>
</evidence>
<dbReference type="EMBL" id="CP144751">
    <property type="protein sequence ID" value="WVZ87222.1"/>
    <property type="molecule type" value="Genomic_DNA"/>
</dbReference>
<evidence type="ECO:0000313" key="6">
    <source>
        <dbReference type="EMBL" id="WVZ87222.1"/>
    </source>
</evidence>
<accession>A0AAQ3X8D2</accession>
<evidence type="ECO:0000256" key="4">
    <source>
        <dbReference type="RuleBase" id="RU364012"/>
    </source>
</evidence>
<reference evidence="6 7" key="1">
    <citation type="submission" date="2024-02" db="EMBL/GenBank/DDBJ databases">
        <title>High-quality chromosome-scale genome assembly of Pensacola bahiagrass (Paspalum notatum Flugge var. saurae).</title>
        <authorList>
            <person name="Vega J.M."/>
            <person name="Podio M."/>
            <person name="Orjuela J."/>
            <person name="Siena L.A."/>
            <person name="Pessino S.C."/>
            <person name="Combes M.C."/>
            <person name="Mariac C."/>
            <person name="Albertini E."/>
            <person name="Pupilli F."/>
            <person name="Ortiz J.P.A."/>
            <person name="Leblanc O."/>
        </authorList>
    </citation>
    <scope>NUCLEOTIDE SEQUENCE [LARGE SCALE GENOMIC DNA]</scope>
    <source>
        <strain evidence="6">R1</strain>
        <tissue evidence="6">Leaf</tissue>
    </source>
</reference>
<organism evidence="6 7">
    <name type="scientific">Paspalum notatum var. saurae</name>
    <dbReference type="NCBI Taxonomy" id="547442"/>
    <lineage>
        <taxon>Eukaryota</taxon>
        <taxon>Viridiplantae</taxon>
        <taxon>Streptophyta</taxon>
        <taxon>Embryophyta</taxon>
        <taxon>Tracheophyta</taxon>
        <taxon>Spermatophyta</taxon>
        <taxon>Magnoliopsida</taxon>
        <taxon>Liliopsida</taxon>
        <taxon>Poales</taxon>
        <taxon>Poaceae</taxon>
        <taxon>PACMAD clade</taxon>
        <taxon>Panicoideae</taxon>
        <taxon>Andropogonodae</taxon>
        <taxon>Paspaleae</taxon>
        <taxon>Paspalinae</taxon>
        <taxon>Paspalum</taxon>
    </lineage>
</organism>
<feature type="compositionally biased region" description="Basic and acidic residues" evidence="5">
    <location>
        <begin position="210"/>
        <end position="220"/>
    </location>
</feature>
<evidence type="ECO:0000256" key="1">
    <source>
        <dbReference type="ARBA" id="ARBA00008956"/>
    </source>
</evidence>
<evidence type="ECO:0000256" key="2">
    <source>
        <dbReference type="ARBA" id="ARBA00022782"/>
    </source>
</evidence>
<feature type="compositionally biased region" description="Low complexity" evidence="5">
    <location>
        <begin position="603"/>
        <end position="615"/>
    </location>
</feature>
<keyword evidence="4" id="KW-0217">Developmental protein</keyword>
<dbReference type="GO" id="GO:0030154">
    <property type="term" value="P:cell differentiation"/>
    <property type="evidence" value="ECO:0007669"/>
    <property type="project" value="UniProtKB-KW"/>
</dbReference>
<dbReference type="GO" id="GO:0009908">
    <property type="term" value="P:flower development"/>
    <property type="evidence" value="ECO:0007669"/>
    <property type="project" value="UniProtKB-KW"/>
</dbReference>
<keyword evidence="3 4" id="KW-0287">Flowering</keyword>
<feature type="compositionally biased region" description="Basic and acidic residues" evidence="5">
    <location>
        <begin position="179"/>
        <end position="190"/>
    </location>
</feature>
<feature type="region of interest" description="Disordered" evidence="5">
    <location>
        <begin position="158"/>
        <end position="231"/>
    </location>
</feature>
<proteinExistence type="inferred from homology"/>
<name>A0AAQ3X8D2_PASNO</name>
<feature type="compositionally biased region" description="Basic and acidic residues" evidence="5">
    <location>
        <begin position="244"/>
        <end position="253"/>
    </location>
</feature>
<evidence type="ECO:0000256" key="5">
    <source>
        <dbReference type="SAM" id="MobiDB-lite"/>
    </source>
</evidence>
<feature type="compositionally biased region" description="Acidic residues" evidence="5">
    <location>
        <begin position="163"/>
        <end position="173"/>
    </location>
</feature>
<dbReference type="PANTHER" id="PTHR31791">
    <property type="entry name" value="FRIGIDA-LIKE PROTEIN 3-RELATED"/>
    <property type="match status" value="1"/>
</dbReference>
<protein>
    <recommendedName>
        <fullName evidence="4">FRIGIDA-like protein</fullName>
    </recommendedName>
</protein>
<feature type="compositionally biased region" description="Acidic residues" evidence="5">
    <location>
        <begin position="191"/>
        <end position="201"/>
    </location>
</feature>
<keyword evidence="7" id="KW-1185">Reference proteome</keyword>
<keyword evidence="2 4" id="KW-0221">Differentiation</keyword>
<feature type="compositionally biased region" description="Basic and acidic residues" evidence="5">
    <location>
        <begin position="641"/>
        <end position="650"/>
    </location>
</feature>
<dbReference type="Pfam" id="PF07899">
    <property type="entry name" value="Frigida"/>
    <property type="match status" value="1"/>
</dbReference>
<feature type="compositionally biased region" description="Basic residues" evidence="5">
    <location>
        <begin position="675"/>
        <end position="689"/>
    </location>
</feature>
<dbReference type="Proteomes" id="UP001341281">
    <property type="component" value="Chromosome 07"/>
</dbReference>
<feature type="region of interest" description="Disordered" evidence="5">
    <location>
        <begin position="599"/>
        <end position="709"/>
    </location>
</feature>
<feature type="region of interest" description="Disordered" evidence="5">
    <location>
        <begin position="244"/>
        <end position="263"/>
    </location>
</feature>
<dbReference type="PANTHER" id="PTHR31791:SF47">
    <property type="entry name" value="INACTIVE FRIGIDA-LIKE PROTEIN 2"/>
    <property type="match status" value="1"/>
</dbReference>
<sequence length="760" mass="84696">MPQSCHGPPAPMAMAMSELEAAVAALPGRRDALREAYGRLASCSPSPLPFAWEDLDAHLSSLHSSISLRFRQLQVLEAARTVPAAAAFGGTRGDGTTRVLEEGEEEDVEEEVAAAGVQAQEEVMVAAEVEAQEEAVVAEVEAVVVEAAVQEEKVVVEQKADEEMQESDYDGADDNIGNDGKHEEEVREELLVEEEEVEEEAANDKIGNATKDEKVAREEEQASVADEHDADEMQLADELLKYTKNPSHDKEEDANVGTEEQDTDMEKASAMQGKEEEACSCSKKEVVEQEEQEAHKEQDAKNTTKVEEVKANEVSWDKGNLARPGGFNDLAAACASMDTLARRLVRLIHTNVRLQTEFRTALRHVPDRAALSLRVVELFLHDKMIKTNRVWANYVGLIRAIPEVVTNLSTESIEQAKRVAKDWKEMVDNPGSCMVLGNLASWSLLYFLITYNIVSEFDIKEIFHLFSTVPRRQQSRNSAVLFNGLGLTDKIPELMDYLIGNGQLKDVLYLARVFKVVEKYTPLSVLKGCVEKAKQTVIEISQENMTCQSLSAVVIKEIHNLRKAKDLAKEQIMDSNLCTSITAEINILLDEFGQKKRSLADASTTSTSNSQQQQTESNKKRKKEQEHHKGQETQQQGQASKLEEEPEKKQNKPQQEQQQKQEGKPPETQPQIKQKQSKRPRQHTPKRPTRASPAAWSTASRDHFGHPPYATMHHQGYSVLAVQPGLAGNHFAVPIAPQLGAPGYMGPFNPFYYHPEFYPL</sequence>
<dbReference type="InterPro" id="IPR012474">
    <property type="entry name" value="Frigida"/>
</dbReference>
<comment type="similarity">
    <text evidence="1 4">Belongs to the Frigida family.</text>
</comment>
<dbReference type="AlphaFoldDB" id="A0AAQ3X8D2"/>